<evidence type="ECO:0000313" key="2">
    <source>
        <dbReference type="EMBL" id="KIY47025.1"/>
    </source>
</evidence>
<organism evidence="2 3">
    <name type="scientific">Fistulina hepatica ATCC 64428</name>
    <dbReference type="NCBI Taxonomy" id="1128425"/>
    <lineage>
        <taxon>Eukaryota</taxon>
        <taxon>Fungi</taxon>
        <taxon>Dikarya</taxon>
        <taxon>Basidiomycota</taxon>
        <taxon>Agaricomycotina</taxon>
        <taxon>Agaricomycetes</taxon>
        <taxon>Agaricomycetidae</taxon>
        <taxon>Agaricales</taxon>
        <taxon>Fistulinaceae</taxon>
        <taxon>Fistulina</taxon>
    </lineage>
</organism>
<dbReference type="OrthoDB" id="3258400at2759"/>
<sequence length="383" mass="42323">MDYSPEEAFQLTESTANARQYVLRPGFTTNTSSATRRVPIVVSPVDLQVDAPTTSNVPLESELRSSVSESAIVCDPAAQPLFSGDGENWYSSDFPSVESSAHDPLTAMCFQQPTFDYCPPSPNSAYLACHAFAPNTFHSPSEYYGSYQEISPSSSLQISPITSSFPCNSAFVYDNLFQAEENGEMSARPSTSEAVLAGPIVPAPSFDLGGPQLHSGEQHDEHPRTTRRSVIANTIGYTPTNPDTISSHDKKRHYLMCLERYISHLHEQMGLIGREPPPLERVSQFHGLSSRSIRTILVHMKATSDQLRVRRIAEERKFLRLRDRLCAMDPELLPQELLESYETQYAPTVTQSSYDFPTSQSSESPILCASDTPAPGQTDAPYV</sequence>
<feature type="region of interest" description="Disordered" evidence="1">
    <location>
        <begin position="352"/>
        <end position="383"/>
    </location>
</feature>
<dbReference type="AlphaFoldDB" id="A0A0D7A8G9"/>
<reference evidence="2 3" key="1">
    <citation type="journal article" date="2015" name="Fungal Genet. Biol.">
        <title>Evolution of novel wood decay mechanisms in Agaricales revealed by the genome sequences of Fistulina hepatica and Cylindrobasidium torrendii.</title>
        <authorList>
            <person name="Floudas D."/>
            <person name="Held B.W."/>
            <person name="Riley R."/>
            <person name="Nagy L.G."/>
            <person name="Koehler G."/>
            <person name="Ransdell A.S."/>
            <person name="Younus H."/>
            <person name="Chow J."/>
            <person name="Chiniquy J."/>
            <person name="Lipzen A."/>
            <person name="Tritt A."/>
            <person name="Sun H."/>
            <person name="Haridas S."/>
            <person name="LaButti K."/>
            <person name="Ohm R.A."/>
            <person name="Kues U."/>
            <person name="Blanchette R.A."/>
            <person name="Grigoriev I.V."/>
            <person name="Minto R.E."/>
            <person name="Hibbett D.S."/>
        </authorList>
    </citation>
    <scope>NUCLEOTIDE SEQUENCE [LARGE SCALE GENOMIC DNA]</scope>
    <source>
        <strain evidence="2 3">ATCC 64428</strain>
    </source>
</reference>
<evidence type="ECO:0000256" key="1">
    <source>
        <dbReference type="SAM" id="MobiDB-lite"/>
    </source>
</evidence>
<dbReference type="EMBL" id="KN882016">
    <property type="protein sequence ID" value="KIY47025.1"/>
    <property type="molecule type" value="Genomic_DNA"/>
</dbReference>
<dbReference type="Proteomes" id="UP000054144">
    <property type="component" value="Unassembled WGS sequence"/>
</dbReference>
<protein>
    <submittedName>
        <fullName evidence="2">Uncharacterized protein</fullName>
    </submittedName>
</protein>
<name>A0A0D7A8G9_9AGAR</name>
<keyword evidence="3" id="KW-1185">Reference proteome</keyword>
<gene>
    <name evidence="2" type="ORF">FISHEDRAFT_75059</name>
</gene>
<accession>A0A0D7A8G9</accession>
<proteinExistence type="predicted"/>
<feature type="compositionally biased region" description="Polar residues" evidence="1">
    <location>
        <begin position="352"/>
        <end position="364"/>
    </location>
</feature>
<evidence type="ECO:0000313" key="3">
    <source>
        <dbReference type="Proteomes" id="UP000054144"/>
    </source>
</evidence>